<dbReference type="InterPro" id="IPR018775">
    <property type="entry name" value="RlaP"/>
</dbReference>
<proteinExistence type="predicted"/>
<dbReference type="EMBL" id="CP137640">
    <property type="protein sequence ID" value="WVX82959.1"/>
    <property type="molecule type" value="Genomic_DNA"/>
</dbReference>
<dbReference type="Proteomes" id="UP001357223">
    <property type="component" value="Chromosome"/>
</dbReference>
<gene>
    <name evidence="1" type="ORF">R4Z09_08280</name>
</gene>
<dbReference type="Pfam" id="PF10127">
    <property type="entry name" value="RlaP"/>
    <property type="match status" value="1"/>
</dbReference>
<organism evidence="1 2">
    <name type="scientific">Niallia oryzisoli</name>
    <dbReference type="NCBI Taxonomy" id="1737571"/>
    <lineage>
        <taxon>Bacteria</taxon>
        <taxon>Bacillati</taxon>
        <taxon>Bacillota</taxon>
        <taxon>Bacilli</taxon>
        <taxon>Bacillales</taxon>
        <taxon>Bacillaceae</taxon>
        <taxon>Niallia</taxon>
    </lineage>
</organism>
<dbReference type="PANTHER" id="PTHR34817">
    <property type="entry name" value="NUCLEOTIDYLTRANSFERASE"/>
    <property type="match status" value="1"/>
</dbReference>
<protein>
    <submittedName>
        <fullName evidence="1">Nucleotidyltransferase domain-containing protein</fullName>
    </submittedName>
</protein>
<dbReference type="PANTHER" id="PTHR34817:SF2">
    <property type="entry name" value="NUCLEOTIDYLTRANSFERASE"/>
    <property type="match status" value="1"/>
</dbReference>
<dbReference type="RefSeq" id="WP_338451853.1">
    <property type="nucleotide sequence ID" value="NZ_CP137640.1"/>
</dbReference>
<reference evidence="1 2" key="1">
    <citation type="submission" date="2023-10" db="EMBL/GenBank/DDBJ databases">
        <title>Niallia locisalis sp.nov. isolated from a salt pond sample.</title>
        <authorList>
            <person name="Li X.-J."/>
            <person name="Dong L."/>
        </authorList>
    </citation>
    <scope>NUCLEOTIDE SEQUENCE [LARGE SCALE GENOMIC DNA]</scope>
    <source>
        <strain evidence="1 2">DSM 29761</strain>
    </source>
</reference>
<evidence type="ECO:0000313" key="1">
    <source>
        <dbReference type="EMBL" id="WVX82959.1"/>
    </source>
</evidence>
<keyword evidence="2" id="KW-1185">Reference proteome</keyword>
<sequence>MIKSWLKEMEAEYRIEILFASETGSRAWGGATVHSDYDVRFIYKHHDVRSYLSLRKAQETMDFPAPYDAQGWDIYKAFHLLQKSNPGLCEWAFSPILYHDCQNFSSKLRRFVTESYSLISLFHHYIHLMDRNLKDIRGKAFTEKRQKQFIQAVRAFLLAKAIILEQKVPVMALYSSFSSSFPKDCTIVSFYQQLMEAKQSGELVSYADIEDAIFMMEQERPLLLELSYGLSKGKSIENELNQWIWELLHL</sequence>
<evidence type="ECO:0000313" key="2">
    <source>
        <dbReference type="Proteomes" id="UP001357223"/>
    </source>
</evidence>
<accession>A0ABZ2CGP6</accession>
<name>A0ABZ2CGP6_9BACI</name>